<protein>
    <submittedName>
        <fullName evidence="1">Uncharacterized protein</fullName>
    </submittedName>
</protein>
<proteinExistence type="predicted"/>
<accession>A0A9N9TXN7</accession>
<evidence type="ECO:0000313" key="2">
    <source>
        <dbReference type="Proteomes" id="UP001153712"/>
    </source>
</evidence>
<dbReference type="OrthoDB" id="6731754at2759"/>
<reference evidence="1" key="1">
    <citation type="submission" date="2022-01" db="EMBL/GenBank/DDBJ databases">
        <authorList>
            <person name="King R."/>
        </authorList>
    </citation>
    <scope>NUCLEOTIDE SEQUENCE</scope>
</reference>
<keyword evidence="2" id="KW-1185">Reference proteome</keyword>
<gene>
    <name evidence="1" type="ORF">PHYEVI_LOCUS10549</name>
</gene>
<evidence type="ECO:0000313" key="1">
    <source>
        <dbReference type="EMBL" id="CAG9864292.1"/>
    </source>
</evidence>
<sequence length="169" mass="20102">MKYIHLIMLDYIKPLLKKHKESKENLKYKGDMEETNKTHVEIERKIDVSGMGDYDYAKIPAVATCDDERERVGFSEETLRLLAEMDEQLAADFLELEPLKKSLDRSEKEAEKRRQAWKNWTEFREEIARALENRSENDALIDEFLSHYEDIANSWQCLIDDFRKIPEKN</sequence>
<dbReference type="Proteomes" id="UP001153712">
    <property type="component" value="Chromosome 7"/>
</dbReference>
<dbReference type="EMBL" id="OU900100">
    <property type="protein sequence ID" value="CAG9864292.1"/>
    <property type="molecule type" value="Genomic_DNA"/>
</dbReference>
<organism evidence="1 2">
    <name type="scientific">Phyllotreta striolata</name>
    <name type="common">Striped flea beetle</name>
    <name type="synonym">Crioceris striolata</name>
    <dbReference type="NCBI Taxonomy" id="444603"/>
    <lineage>
        <taxon>Eukaryota</taxon>
        <taxon>Metazoa</taxon>
        <taxon>Ecdysozoa</taxon>
        <taxon>Arthropoda</taxon>
        <taxon>Hexapoda</taxon>
        <taxon>Insecta</taxon>
        <taxon>Pterygota</taxon>
        <taxon>Neoptera</taxon>
        <taxon>Endopterygota</taxon>
        <taxon>Coleoptera</taxon>
        <taxon>Polyphaga</taxon>
        <taxon>Cucujiformia</taxon>
        <taxon>Chrysomeloidea</taxon>
        <taxon>Chrysomelidae</taxon>
        <taxon>Galerucinae</taxon>
        <taxon>Alticini</taxon>
        <taxon>Phyllotreta</taxon>
    </lineage>
</organism>
<dbReference type="AlphaFoldDB" id="A0A9N9TXN7"/>
<name>A0A9N9TXN7_PHYSR</name>